<evidence type="ECO:0000313" key="2">
    <source>
        <dbReference type="EMBL" id="SFU10754.1"/>
    </source>
</evidence>
<protein>
    <submittedName>
        <fullName evidence="2">Uncharacterized protein</fullName>
    </submittedName>
</protein>
<gene>
    <name evidence="2" type="ORF">SAMN04489724_4040</name>
</gene>
<dbReference type="Proteomes" id="UP000199673">
    <property type="component" value="Unassembled WGS sequence"/>
</dbReference>
<proteinExistence type="predicted"/>
<evidence type="ECO:0000256" key="1">
    <source>
        <dbReference type="SAM" id="MobiDB-lite"/>
    </source>
</evidence>
<name>A0A1I7DGF4_9BACT</name>
<dbReference type="STRING" id="305507.SAMN04489724_4040"/>
<reference evidence="3" key="1">
    <citation type="submission" date="2016-10" db="EMBL/GenBank/DDBJ databases">
        <authorList>
            <person name="Varghese N."/>
            <person name="Submissions S."/>
        </authorList>
    </citation>
    <scope>NUCLEOTIDE SEQUENCE [LARGE SCALE GENOMIC DNA]</scope>
    <source>
        <strain evidence="3">DSM 23445</strain>
    </source>
</reference>
<feature type="region of interest" description="Disordered" evidence="1">
    <location>
        <begin position="1"/>
        <end position="60"/>
    </location>
</feature>
<dbReference type="EMBL" id="FPBF01000006">
    <property type="protein sequence ID" value="SFU10754.1"/>
    <property type="molecule type" value="Genomic_DNA"/>
</dbReference>
<sequence>MPMDNSKRKKSSEKETEAEDWDLSQGMGILPDDIQLTQNIGCARGKTKKQGKTNSKSSNK</sequence>
<accession>A0A1I7DGF4</accession>
<organism evidence="2 3">
    <name type="scientific">Algoriphagus locisalis</name>
    <dbReference type="NCBI Taxonomy" id="305507"/>
    <lineage>
        <taxon>Bacteria</taxon>
        <taxon>Pseudomonadati</taxon>
        <taxon>Bacteroidota</taxon>
        <taxon>Cytophagia</taxon>
        <taxon>Cytophagales</taxon>
        <taxon>Cyclobacteriaceae</taxon>
        <taxon>Algoriphagus</taxon>
    </lineage>
</organism>
<evidence type="ECO:0000313" key="3">
    <source>
        <dbReference type="Proteomes" id="UP000199673"/>
    </source>
</evidence>
<dbReference type="AlphaFoldDB" id="A0A1I7DGF4"/>
<keyword evidence="3" id="KW-1185">Reference proteome</keyword>